<reference evidence="2 5" key="1">
    <citation type="submission" date="2019-10" db="EMBL/GenBank/DDBJ databases">
        <title>Comparative genomics of sulfur disproportionating microorganisms.</title>
        <authorList>
            <person name="Ward L.M."/>
            <person name="Bertran E."/>
            <person name="Johnston D."/>
        </authorList>
    </citation>
    <scope>NUCLEOTIDE SEQUENCE [LARGE SCALE GENOMIC DNA]</scope>
    <source>
        <strain evidence="2 5">DSM 3772</strain>
    </source>
</reference>
<keyword evidence="1" id="KW-1133">Transmembrane helix</keyword>
<organism evidence="3 4">
    <name type="scientific">Acidianus ambivalens</name>
    <name type="common">Desulfurolobus ambivalens</name>
    <dbReference type="NCBI Taxonomy" id="2283"/>
    <lineage>
        <taxon>Archaea</taxon>
        <taxon>Thermoproteota</taxon>
        <taxon>Thermoprotei</taxon>
        <taxon>Sulfolobales</taxon>
        <taxon>Sulfolobaceae</taxon>
        <taxon>Acidianus</taxon>
    </lineage>
</organism>
<accession>A0A650CXK4</accession>
<keyword evidence="1" id="KW-0472">Membrane</keyword>
<dbReference type="KEGG" id="aamb:D1866_09485"/>
<evidence type="ECO:0000256" key="1">
    <source>
        <dbReference type="SAM" id="Phobius"/>
    </source>
</evidence>
<evidence type="ECO:0000313" key="3">
    <source>
        <dbReference type="EMBL" id="QGR22187.1"/>
    </source>
</evidence>
<dbReference type="EMBL" id="WHYS01000001">
    <property type="protein sequence ID" value="MQL54363.1"/>
    <property type="molecule type" value="Genomic_DNA"/>
</dbReference>
<dbReference type="AlphaFoldDB" id="A0A650CXK4"/>
<proteinExistence type="predicted"/>
<sequence length="208" mass="23359">MNKWKTISIVLIFIVVVEGIIIFNQYRHVNLINNNSVNNSEQIQPAYAVTGPEYRLNPVIGSYLFIINSTTQFVKICNYMLIVAVVNINLTKVKEGDSFLLYPAINIGSVVSEALYNNPILNVTITCNKLFEQNRCQYLNFTIIANSPKNFEAYGGVTLLLSQKNLSATSLTHLCENTYLFTVFKSDGNPEEITLEFYIAPLSIGSKL</sequence>
<dbReference type="GeneID" id="42779964"/>
<dbReference type="RefSeq" id="WP_152939373.1">
    <property type="nucleotide sequence ID" value="NZ_CP045482.1"/>
</dbReference>
<name>A0A650CXK4_ACIAM</name>
<dbReference type="EMBL" id="CP045482">
    <property type="protein sequence ID" value="QGR22187.1"/>
    <property type="molecule type" value="Genomic_DNA"/>
</dbReference>
<keyword evidence="1" id="KW-0812">Transmembrane</keyword>
<feature type="transmembrane region" description="Helical" evidence="1">
    <location>
        <begin position="7"/>
        <end position="26"/>
    </location>
</feature>
<reference evidence="3 4" key="2">
    <citation type="submission" date="2019-10" db="EMBL/GenBank/DDBJ databases">
        <title>Genome Sequences from Six Type Strain Members of the Archaeal Family Sulfolobaceae: Acidianus ambivalens, Acidianus infernus, Metallosphaera prunae, Stygiolobus azoricus, Sulfolobus metallicus, and Sulfurisphaera ohwakuensis.</title>
        <authorList>
            <person name="Counts J.A."/>
            <person name="Kelly R.M."/>
        </authorList>
    </citation>
    <scope>NUCLEOTIDE SEQUENCE [LARGE SCALE GENOMIC DNA]</scope>
    <source>
        <strain evidence="3 4">LEI 10</strain>
    </source>
</reference>
<evidence type="ECO:0000313" key="4">
    <source>
        <dbReference type="Proteomes" id="UP000426328"/>
    </source>
</evidence>
<protein>
    <submittedName>
        <fullName evidence="3">Uncharacterized protein</fullName>
    </submittedName>
</protein>
<evidence type="ECO:0000313" key="2">
    <source>
        <dbReference type="EMBL" id="MQL54363.1"/>
    </source>
</evidence>
<gene>
    <name evidence="3" type="ORF">D1866_09485</name>
    <name evidence="2" type="ORF">GFB69_00925</name>
</gene>
<evidence type="ECO:0000313" key="5">
    <source>
        <dbReference type="Proteomes" id="UP000474054"/>
    </source>
</evidence>
<dbReference type="Proteomes" id="UP000426328">
    <property type="component" value="Chromosome"/>
</dbReference>
<dbReference type="Proteomes" id="UP000474054">
    <property type="component" value="Unassembled WGS sequence"/>
</dbReference>
<keyword evidence="4" id="KW-1185">Reference proteome</keyword>